<reference evidence="1 2" key="1">
    <citation type="submission" date="2014-02" db="EMBL/GenBank/DDBJ databases">
        <title>The small core and large imbalanced accessory genome model reveals a collaborative survival strategy of Sorangium cellulosum strains in nature.</title>
        <authorList>
            <person name="Han K."/>
            <person name="Peng R."/>
            <person name="Blom J."/>
            <person name="Li Y.-Z."/>
        </authorList>
    </citation>
    <scope>NUCLEOTIDE SEQUENCE [LARGE SCALE GENOMIC DNA]</scope>
    <source>
        <strain evidence="1 2">So0007-03</strain>
    </source>
</reference>
<sequence>MVTMATLAVAAPAHADEIPTIIVGELGPDRELPLGSNFYLKVPTKGEVDAVVGAFVRAANLPFGARGGVTCADVAKQLGELRPAANDTDTMKIEKQPAGRFVTNEVWTGASHEYQAYMLGASEKQEDGKGFELLVPETPFFRPGAHYCLVLYKKERKAVDPAALTSALSTLSEQWACPGKDKPAELSKCQEDALGAFSRAVDHRYNRIDGEAIEEVKGAIGKLVSIAANVGGIKSKVRGLLNGWGVEVPSTLYAEPLVPSNTAFGGMMLAVDIKKDGKVIEPANPLASMTFALLQKNNELRLETSGGERPAGTRAYEYYRPVDSGAEAKRVRYVQFKRDFKSIEVAEDLTGKTHLPPIKLDLGTLTLPGSSLSLLDLLELGRGRVAISSGKYAPIAKLHESLLGRALEARSLERGKLPEFPVGSDDFRNLGALTAHIDELRHVMEIGLKASEASTSVGTDHFVYAQLGRWLKTLLQSCEKIQDAEWKTHTITEGNEVKRVSSCREKAGDGAAPWPGFLNDEHGEHDPLNVLNSNLRTLINNAELWNANVKIVQSAKQKPGFESKATWVSARVALTKDTWIGHYVTPVIGGAVLMNAKDPFLVQYAGVQIFFWPNPADEPMWTNGAREDFLRFFSIEAGLGLATESFGPAGRYHGIAGGSLPPLFLGLGLQPLPYTSVSMGMAVLSAKQTTLPQESPAAFASLYLSASLQGNIPDLIAAALGKARQSTTTGFVAK</sequence>
<dbReference type="Proteomes" id="UP000075502">
    <property type="component" value="Unassembled WGS sequence"/>
</dbReference>
<name>A0A150TTH8_SORCE</name>
<organism evidence="1 2">
    <name type="scientific">Sorangium cellulosum</name>
    <name type="common">Polyangium cellulosum</name>
    <dbReference type="NCBI Taxonomy" id="56"/>
    <lineage>
        <taxon>Bacteria</taxon>
        <taxon>Pseudomonadati</taxon>
        <taxon>Myxococcota</taxon>
        <taxon>Polyangia</taxon>
        <taxon>Polyangiales</taxon>
        <taxon>Polyangiaceae</taxon>
        <taxon>Sorangium</taxon>
    </lineage>
</organism>
<dbReference type="AlphaFoldDB" id="A0A150TTH8"/>
<dbReference type="EMBL" id="JEME01001126">
    <property type="protein sequence ID" value="KYG08011.1"/>
    <property type="molecule type" value="Genomic_DNA"/>
</dbReference>
<evidence type="ECO:0000313" key="1">
    <source>
        <dbReference type="EMBL" id="KYG08011.1"/>
    </source>
</evidence>
<protein>
    <submittedName>
        <fullName evidence="1">Uncharacterized protein</fullName>
    </submittedName>
</protein>
<evidence type="ECO:0000313" key="2">
    <source>
        <dbReference type="Proteomes" id="UP000075502"/>
    </source>
</evidence>
<proteinExistence type="predicted"/>
<comment type="caution">
    <text evidence="1">The sequence shown here is derived from an EMBL/GenBank/DDBJ whole genome shotgun (WGS) entry which is preliminary data.</text>
</comment>
<gene>
    <name evidence="1" type="ORF">BE21_26100</name>
</gene>
<accession>A0A150TTH8</accession>